<feature type="transmembrane region" description="Helical" evidence="8">
    <location>
        <begin position="118"/>
        <end position="136"/>
    </location>
</feature>
<evidence type="ECO:0000256" key="6">
    <source>
        <dbReference type="ARBA" id="ARBA00023136"/>
    </source>
</evidence>
<feature type="transmembrane region" description="Helical" evidence="8">
    <location>
        <begin position="65"/>
        <end position="85"/>
    </location>
</feature>
<dbReference type="AlphaFoldDB" id="A0A2M9B8S2"/>
<evidence type="ECO:0000256" key="2">
    <source>
        <dbReference type="ARBA" id="ARBA00022448"/>
    </source>
</evidence>
<dbReference type="PANTHER" id="PTHR30561">
    <property type="entry name" value="SMR FAMILY PROTON-DEPENDENT DRUG EFFLUX TRANSPORTER SUGE"/>
    <property type="match status" value="1"/>
</dbReference>
<dbReference type="PANTHER" id="PTHR30561:SF1">
    <property type="entry name" value="MULTIDRUG TRANSPORTER EMRE"/>
    <property type="match status" value="1"/>
</dbReference>
<feature type="transmembrane region" description="Helical" evidence="8">
    <location>
        <begin position="39"/>
        <end position="59"/>
    </location>
</feature>
<evidence type="ECO:0000256" key="8">
    <source>
        <dbReference type="SAM" id="Phobius"/>
    </source>
</evidence>
<comment type="subcellular location">
    <subcellularLocation>
        <location evidence="1 7">Cell membrane</location>
        <topology evidence="1 7">Multi-pass membrane protein</topology>
    </subcellularLocation>
</comment>
<evidence type="ECO:0000256" key="7">
    <source>
        <dbReference type="RuleBase" id="RU003942"/>
    </source>
</evidence>
<proteinExistence type="inferred from homology"/>
<comment type="similarity">
    <text evidence="7">Belongs to the drug/metabolite transporter (DMT) superfamily. Small multidrug resistance (SMR) (TC 2.A.7.1) family.</text>
</comment>
<evidence type="ECO:0000313" key="9">
    <source>
        <dbReference type="EMBL" id="PJJ54336.1"/>
    </source>
</evidence>
<keyword evidence="6 8" id="KW-0472">Membrane</keyword>
<keyword evidence="5 8" id="KW-1133">Transmembrane helix</keyword>
<evidence type="ECO:0000256" key="4">
    <source>
        <dbReference type="ARBA" id="ARBA00022692"/>
    </source>
</evidence>
<dbReference type="GO" id="GO:0005886">
    <property type="term" value="C:plasma membrane"/>
    <property type="evidence" value="ECO:0007669"/>
    <property type="project" value="UniProtKB-SubCell"/>
</dbReference>
<comment type="caution">
    <text evidence="9">The sequence shown here is derived from an EMBL/GenBank/DDBJ whole genome shotgun (WGS) entry which is preliminary data.</text>
</comment>
<dbReference type="InterPro" id="IPR000390">
    <property type="entry name" value="Small_drug/metabolite_transptr"/>
</dbReference>
<protein>
    <submittedName>
        <fullName evidence="9">Small multidrug resistance pump</fullName>
    </submittedName>
</protein>
<keyword evidence="4 7" id="KW-0812">Transmembrane</keyword>
<keyword evidence="10" id="KW-1185">Reference proteome</keyword>
<dbReference type="Pfam" id="PF00893">
    <property type="entry name" value="Multi_Drug_Res"/>
    <property type="match status" value="1"/>
</dbReference>
<dbReference type="SUPFAM" id="SSF103481">
    <property type="entry name" value="Multidrug resistance efflux transporter EmrE"/>
    <property type="match status" value="1"/>
</dbReference>
<reference evidence="9 10" key="1">
    <citation type="submission" date="2017-11" db="EMBL/GenBank/DDBJ databases">
        <title>Genomic Encyclopedia of Archaeal and Bacterial Type Strains, Phase II (KMG-II): From Individual Species to Whole Genera.</title>
        <authorList>
            <person name="Goeker M."/>
        </authorList>
    </citation>
    <scope>NUCLEOTIDE SEQUENCE [LARGE SCALE GENOMIC DNA]</scope>
    <source>
        <strain evidence="9 10">DSM 27763</strain>
    </source>
</reference>
<keyword evidence="2" id="KW-0813">Transport</keyword>
<accession>A0A2M9B8S2</accession>
<dbReference type="GO" id="GO:0022857">
    <property type="term" value="F:transmembrane transporter activity"/>
    <property type="evidence" value="ECO:0007669"/>
    <property type="project" value="InterPro"/>
</dbReference>
<name>A0A2M9B8S2_9ACTN</name>
<dbReference type="Gene3D" id="1.10.3730.20">
    <property type="match status" value="1"/>
</dbReference>
<evidence type="ECO:0000256" key="3">
    <source>
        <dbReference type="ARBA" id="ARBA00022475"/>
    </source>
</evidence>
<dbReference type="EMBL" id="PGEZ01000002">
    <property type="protein sequence ID" value="PJJ54336.1"/>
    <property type="molecule type" value="Genomic_DNA"/>
</dbReference>
<gene>
    <name evidence="9" type="ORF">CLV56_3845</name>
</gene>
<evidence type="ECO:0000256" key="1">
    <source>
        <dbReference type="ARBA" id="ARBA00004651"/>
    </source>
</evidence>
<dbReference type="InterPro" id="IPR037185">
    <property type="entry name" value="EmrE-like"/>
</dbReference>
<dbReference type="InterPro" id="IPR045324">
    <property type="entry name" value="Small_multidrug_res"/>
</dbReference>
<feature type="transmembrane region" description="Helical" evidence="8">
    <location>
        <begin position="92"/>
        <end position="112"/>
    </location>
</feature>
<organism evidence="9 10">
    <name type="scientific">Mumia flava</name>
    <dbReference type="NCBI Taxonomy" id="1348852"/>
    <lineage>
        <taxon>Bacteria</taxon>
        <taxon>Bacillati</taxon>
        <taxon>Actinomycetota</taxon>
        <taxon>Actinomycetes</taxon>
        <taxon>Propionibacteriales</taxon>
        <taxon>Nocardioidaceae</taxon>
        <taxon>Mumia</taxon>
    </lineage>
</organism>
<keyword evidence="3" id="KW-1003">Cell membrane</keyword>
<sequence>MGTGRHRRIPRAPGLIRATAAFEPASLYRPAGTVPAVKSWLLLGTAIGLEVAGSLSLSAGQDAPAWYVVTVVGYLGAFVGLWLVLRTGMPLGVAYGVWGASGVALTALGGTVLLGDPFTLTMGIGIVLVALGILAIETGSRSRPSLERSEP</sequence>
<evidence type="ECO:0000313" key="10">
    <source>
        <dbReference type="Proteomes" id="UP000230842"/>
    </source>
</evidence>
<dbReference type="Proteomes" id="UP000230842">
    <property type="component" value="Unassembled WGS sequence"/>
</dbReference>
<evidence type="ECO:0000256" key="5">
    <source>
        <dbReference type="ARBA" id="ARBA00022989"/>
    </source>
</evidence>